<dbReference type="AlphaFoldDB" id="A0A1H0SIX6"/>
<sequence>RFGGKALGRPPKQTSENAEKIRKMKEQRIRDSRERIPIEGKFGQGKNGYRLNYIRAKLQKTSEAWINCIFLVMNLMVLLKKLGKNLTLSLLAQLFRLCSRIIAAILERASVRGIAGPVLAWHRR</sequence>
<evidence type="ECO:0000256" key="1">
    <source>
        <dbReference type="SAM" id="MobiDB-lite"/>
    </source>
</evidence>
<reference evidence="3 4" key="1">
    <citation type="submission" date="2016-10" db="EMBL/GenBank/DDBJ databases">
        <authorList>
            <person name="de Groot N.N."/>
        </authorList>
    </citation>
    <scope>NUCLEOTIDE SEQUENCE [LARGE SCALE GENOMIC DNA]</scope>
    <source>
        <strain evidence="3 4">DSM 12130</strain>
    </source>
</reference>
<proteinExistence type="predicted"/>
<protein>
    <submittedName>
        <fullName evidence="3">Transposase DDE domain-containing protein</fullName>
    </submittedName>
</protein>
<dbReference type="InterPro" id="IPR025668">
    <property type="entry name" value="Tnp_DDE_dom"/>
</dbReference>
<evidence type="ECO:0000313" key="4">
    <source>
        <dbReference type="Proteomes" id="UP000199073"/>
    </source>
</evidence>
<dbReference type="Proteomes" id="UP000199073">
    <property type="component" value="Unassembled WGS sequence"/>
</dbReference>
<feature type="region of interest" description="Disordered" evidence="1">
    <location>
        <begin position="1"/>
        <end position="28"/>
    </location>
</feature>
<dbReference type="STRING" id="91360.SAMN05660330_02674"/>
<dbReference type="Pfam" id="PF13586">
    <property type="entry name" value="DDE_Tnp_1_2"/>
    <property type="match status" value="1"/>
</dbReference>
<keyword evidence="4" id="KW-1185">Reference proteome</keyword>
<accession>A0A1H0SIX6</accession>
<dbReference type="EMBL" id="FNJI01000019">
    <property type="protein sequence ID" value="SDP41168.1"/>
    <property type="molecule type" value="Genomic_DNA"/>
</dbReference>
<evidence type="ECO:0000259" key="2">
    <source>
        <dbReference type="Pfam" id="PF13586"/>
    </source>
</evidence>
<evidence type="ECO:0000313" key="3">
    <source>
        <dbReference type="EMBL" id="SDP41168.1"/>
    </source>
</evidence>
<gene>
    <name evidence="3" type="ORF">SAMN05660330_02674</name>
</gene>
<name>A0A1H0SIX6_9BACT</name>
<dbReference type="OrthoDB" id="9770860at2"/>
<feature type="domain" description="Transposase DDE" evidence="2">
    <location>
        <begin position="3"/>
        <end position="75"/>
    </location>
</feature>
<feature type="compositionally biased region" description="Basic and acidic residues" evidence="1">
    <location>
        <begin position="17"/>
        <end position="28"/>
    </location>
</feature>
<organism evidence="3 4">
    <name type="scientific">Desulforhopalus singaporensis</name>
    <dbReference type="NCBI Taxonomy" id="91360"/>
    <lineage>
        <taxon>Bacteria</taxon>
        <taxon>Pseudomonadati</taxon>
        <taxon>Thermodesulfobacteriota</taxon>
        <taxon>Desulfobulbia</taxon>
        <taxon>Desulfobulbales</taxon>
        <taxon>Desulfocapsaceae</taxon>
        <taxon>Desulforhopalus</taxon>
    </lineage>
</organism>
<feature type="non-terminal residue" evidence="3">
    <location>
        <position position="1"/>
    </location>
</feature>